<comment type="caution">
    <text evidence="2">The sequence shown here is derived from an EMBL/GenBank/DDBJ whole genome shotgun (WGS) entry which is preliminary data.</text>
</comment>
<evidence type="ECO:0000313" key="2">
    <source>
        <dbReference type="EMBL" id="RFU75871.1"/>
    </source>
</evidence>
<gene>
    <name evidence="2" type="ORF">TARUN_6333</name>
</gene>
<dbReference type="EMBL" id="PXOA01000403">
    <property type="protein sequence ID" value="RFU75871.1"/>
    <property type="molecule type" value="Genomic_DNA"/>
</dbReference>
<evidence type="ECO:0000313" key="3">
    <source>
        <dbReference type="Proteomes" id="UP000266272"/>
    </source>
</evidence>
<dbReference type="AlphaFoldDB" id="A0A395NJ08"/>
<protein>
    <submittedName>
        <fullName evidence="2">Uncharacterized protein</fullName>
    </submittedName>
</protein>
<dbReference type="Proteomes" id="UP000266272">
    <property type="component" value="Unassembled WGS sequence"/>
</dbReference>
<keyword evidence="3" id="KW-1185">Reference proteome</keyword>
<feature type="transmembrane region" description="Helical" evidence="1">
    <location>
        <begin position="12"/>
        <end position="33"/>
    </location>
</feature>
<evidence type="ECO:0000256" key="1">
    <source>
        <dbReference type="SAM" id="Phobius"/>
    </source>
</evidence>
<name>A0A395NJ08_TRIAR</name>
<dbReference type="OrthoDB" id="61390at2759"/>
<dbReference type="SUPFAM" id="SSF53335">
    <property type="entry name" value="S-adenosyl-L-methionine-dependent methyltransferases"/>
    <property type="match status" value="1"/>
</dbReference>
<dbReference type="STRING" id="490622.A0A395NJ08"/>
<organism evidence="2 3">
    <name type="scientific">Trichoderma arundinaceum</name>
    <dbReference type="NCBI Taxonomy" id="490622"/>
    <lineage>
        <taxon>Eukaryota</taxon>
        <taxon>Fungi</taxon>
        <taxon>Dikarya</taxon>
        <taxon>Ascomycota</taxon>
        <taxon>Pezizomycotina</taxon>
        <taxon>Sordariomycetes</taxon>
        <taxon>Hypocreomycetidae</taxon>
        <taxon>Hypocreales</taxon>
        <taxon>Hypocreaceae</taxon>
        <taxon>Trichoderma</taxon>
    </lineage>
</organism>
<keyword evidence="1" id="KW-0812">Transmembrane</keyword>
<accession>A0A395NJ08</accession>
<proteinExistence type="predicted"/>
<sequence length="355" mass="38994">MAGPSSTGDFFLGFLAGCATVVVLLAVVACSLIRSGDIYGLGHWKLNIEAPFPSMWMNLGFWTRDDGTSIQRFDEAARHMLAKILQAAGLFIGDEPGNTNASNTSGSVAVLDVGFGCGDQTVALAELIQARSRPQFRYVGLTLNAVQLRAAQERLDGTLAAVKRGENTLGLSESSFNLFQADAGRPESWSKAVCASVDSLADEAFSERWLMGLDCLYHFSPSRKPIFKRAAQTLDANVMAFDLILSNKASAWETLAVRLLGFVLLCPWRTFLTEEQYREQLVECGYDRARIEVRDVSDHVFAGLSGYLRRQDAALEKYGISLTGYTLVGKVYEWFDRTRVLKAAIVVGRTKSKSQ</sequence>
<keyword evidence="1" id="KW-0472">Membrane</keyword>
<dbReference type="Gene3D" id="3.40.50.150">
    <property type="entry name" value="Vaccinia Virus protein VP39"/>
    <property type="match status" value="1"/>
</dbReference>
<reference evidence="2 3" key="1">
    <citation type="journal article" date="2018" name="PLoS Pathog.">
        <title>Evolution of structural diversity of trichothecenes, a family of toxins produced by plant pathogenic and entomopathogenic fungi.</title>
        <authorList>
            <person name="Proctor R.H."/>
            <person name="McCormick S.P."/>
            <person name="Kim H.S."/>
            <person name="Cardoza R.E."/>
            <person name="Stanley A.M."/>
            <person name="Lindo L."/>
            <person name="Kelly A."/>
            <person name="Brown D.W."/>
            <person name="Lee T."/>
            <person name="Vaughan M.M."/>
            <person name="Alexander N.J."/>
            <person name="Busman M."/>
            <person name="Gutierrez S."/>
        </authorList>
    </citation>
    <scope>NUCLEOTIDE SEQUENCE [LARGE SCALE GENOMIC DNA]</scope>
    <source>
        <strain evidence="2 3">IBT 40837</strain>
    </source>
</reference>
<keyword evidence="1" id="KW-1133">Transmembrane helix</keyword>
<dbReference type="InterPro" id="IPR029063">
    <property type="entry name" value="SAM-dependent_MTases_sf"/>
</dbReference>